<dbReference type="InterPro" id="IPR049511">
    <property type="entry name" value="PGH-like_rpt"/>
</dbReference>
<comment type="similarity">
    <text evidence="1">Belongs to the peptidase S12 family.</text>
</comment>
<evidence type="ECO:0000259" key="3">
    <source>
        <dbReference type="Pfam" id="PF00144"/>
    </source>
</evidence>
<dbReference type="OrthoDB" id="5946976at2759"/>
<feature type="chain" id="PRO_5040806389" description="Beta-lactamase-related domain-containing protein" evidence="2">
    <location>
        <begin position="18"/>
        <end position="635"/>
    </location>
</feature>
<keyword evidence="5" id="KW-1185">Reference proteome</keyword>
<gene>
    <name evidence="4" type="ORF">N0V87_002428</name>
</gene>
<comment type="caution">
    <text evidence="4">The sequence shown here is derived from an EMBL/GenBank/DDBJ whole genome shotgun (WGS) entry which is preliminary data.</text>
</comment>
<dbReference type="SUPFAM" id="SSF56601">
    <property type="entry name" value="beta-lactamase/transpeptidase-like"/>
    <property type="match status" value="1"/>
</dbReference>
<dbReference type="InterPro" id="IPR001466">
    <property type="entry name" value="Beta-lactam-related"/>
</dbReference>
<proteinExistence type="inferred from homology"/>
<dbReference type="EMBL" id="JAPEUV010000016">
    <property type="protein sequence ID" value="KAJ4340444.1"/>
    <property type="molecule type" value="Genomic_DNA"/>
</dbReference>
<accession>A0A9W8X4H5</accession>
<name>A0A9W8X4H5_9PLEO</name>
<dbReference type="PANTHER" id="PTHR46825">
    <property type="entry name" value="D-ALANYL-D-ALANINE-CARBOXYPEPTIDASE/ENDOPEPTIDASE AMPH"/>
    <property type="match status" value="1"/>
</dbReference>
<sequence length="635" mass="69621">MFTSRSLLLTFAAFAAALPTSDQHLSLSRRDATTEQNVFFDINGTEVETRIAKLKAEGYRPTSLNIHGSPDDAKYAGIWTKQDGNAYETILGANETAYNAWLDQWKANGYVATHVSATGSASKALFAGVMEEISSVHNWASVCGLDNAFAFLNATLGTPMTIKGVSMYGNPNARQYCVLGHEDTDNYQQLVFYQTDSFVRDYKTLEAQETSKRYWRPVYIDSTEDQILTPIFDDTSAGQWAAFTDLTTSQLNSEIASHKAKNMYPINIAGAGSTGARYTVIFAERTKPLERSWHTTGTVTGFDDNAKVSNNLDEVMEAFMKRNSVRQAQVAASINGTVVASRAFTWAESDRAVVQPSDKFLLGSVSKAFTYAATDHMLSTGLLNMSTPVYPLLGYNAPADPRSLNITVRHLLEHTGGFDRSISPSGDLGFIFTRVAQSLNQSSPASLRQLIEYVYEQPLDFTPGERSAYSNYGTMMLSYIITNLTGETYESYIGKNVLNGMDVELYATAADLHKNDAIEQETKYTGIDALTPLSEAMASSAHGGDGAIKEEAIAAFGLKASAATISQFLGNHAAYDIGGRQEWTYRDGTVPGARAIAYSLSELDFAVTLNTREYLDENAWERLVLTDIVAAWGRY</sequence>
<dbReference type="Pfam" id="PF00144">
    <property type="entry name" value="Beta-lactamase"/>
    <property type="match status" value="1"/>
</dbReference>
<organism evidence="4 5">
    <name type="scientific">Didymella glomerata</name>
    <dbReference type="NCBI Taxonomy" id="749621"/>
    <lineage>
        <taxon>Eukaryota</taxon>
        <taxon>Fungi</taxon>
        <taxon>Dikarya</taxon>
        <taxon>Ascomycota</taxon>
        <taxon>Pezizomycotina</taxon>
        <taxon>Dothideomycetes</taxon>
        <taxon>Pleosporomycetidae</taxon>
        <taxon>Pleosporales</taxon>
        <taxon>Pleosporineae</taxon>
        <taxon>Didymellaceae</taxon>
        <taxon>Didymella</taxon>
    </lineage>
</organism>
<dbReference type="Pfam" id="PF17660">
    <property type="entry name" value="BTRD1"/>
    <property type="match status" value="3"/>
</dbReference>
<dbReference type="InterPro" id="IPR050491">
    <property type="entry name" value="AmpC-like"/>
</dbReference>
<dbReference type="Proteomes" id="UP001140562">
    <property type="component" value="Unassembled WGS sequence"/>
</dbReference>
<evidence type="ECO:0000313" key="4">
    <source>
        <dbReference type="EMBL" id="KAJ4340444.1"/>
    </source>
</evidence>
<feature type="domain" description="Beta-lactamase-related" evidence="3">
    <location>
        <begin position="312"/>
        <end position="570"/>
    </location>
</feature>
<dbReference type="PANTHER" id="PTHR46825:SF9">
    <property type="entry name" value="BETA-LACTAMASE-RELATED DOMAIN-CONTAINING PROTEIN"/>
    <property type="match status" value="1"/>
</dbReference>
<keyword evidence="2" id="KW-0732">Signal</keyword>
<reference evidence="4" key="1">
    <citation type="submission" date="2022-10" db="EMBL/GenBank/DDBJ databases">
        <title>Tapping the CABI collections for fungal endophytes: first genome assemblies for Collariella, Neodidymelliopsis, Ascochyta clinopodiicola, Didymella pomorum, Didymosphaeria variabile, Neocosmospora piperis and Neocucurbitaria cava.</title>
        <authorList>
            <person name="Hill R."/>
        </authorList>
    </citation>
    <scope>NUCLEOTIDE SEQUENCE</scope>
    <source>
        <strain evidence="4">IMI 360193</strain>
    </source>
</reference>
<feature type="signal peptide" evidence="2">
    <location>
        <begin position="1"/>
        <end position="17"/>
    </location>
</feature>
<evidence type="ECO:0000313" key="5">
    <source>
        <dbReference type="Proteomes" id="UP001140562"/>
    </source>
</evidence>
<evidence type="ECO:0000256" key="2">
    <source>
        <dbReference type="SAM" id="SignalP"/>
    </source>
</evidence>
<dbReference type="InterPro" id="IPR012338">
    <property type="entry name" value="Beta-lactam/transpept-like"/>
</dbReference>
<evidence type="ECO:0000256" key="1">
    <source>
        <dbReference type="ARBA" id="ARBA00038215"/>
    </source>
</evidence>
<dbReference type="AlphaFoldDB" id="A0A9W8X4H5"/>
<protein>
    <recommendedName>
        <fullName evidence="3">Beta-lactamase-related domain-containing protein</fullName>
    </recommendedName>
</protein>
<dbReference type="Gene3D" id="3.40.710.10">
    <property type="entry name" value="DD-peptidase/beta-lactamase superfamily"/>
    <property type="match status" value="1"/>
</dbReference>